<proteinExistence type="inferred from homology"/>
<dbReference type="InterPro" id="IPR037066">
    <property type="entry name" value="Plug_dom_sf"/>
</dbReference>
<dbReference type="AlphaFoldDB" id="A0A1R3X1Z9"/>
<keyword evidence="2" id="KW-0472">Membrane</keyword>
<dbReference type="GO" id="GO:0044718">
    <property type="term" value="P:siderophore transmembrane transport"/>
    <property type="evidence" value="ECO:0007669"/>
    <property type="project" value="TreeGrafter"/>
</dbReference>
<dbReference type="PROSITE" id="PS52016">
    <property type="entry name" value="TONB_DEPENDENT_REC_3"/>
    <property type="match status" value="1"/>
</dbReference>
<dbReference type="InterPro" id="IPR012910">
    <property type="entry name" value="Plug_dom"/>
</dbReference>
<dbReference type="Gene3D" id="2.170.130.10">
    <property type="entry name" value="TonB-dependent receptor, plug domain"/>
    <property type="match status" value="1"/>
</dbReference>
<organism evidence="5 6">
    <name type="scientific">Pontibacter indicus</name>
    <dbReference type="NCBI Taxonomy" id="1317125"/>
    <lineage>
        <taxon>Bacteria</taxon>
        <taxon>Pseudomonadati</taxon>
        <taxon>Bacteroidota</taxon>
        <taxon>Cytophagia</taxon>
        <taxon>Cytophagales</taxon>
        <taxon>Hymenobacteraceae</taxon>
        <taxon>Pontibacter</taxon>
    </lineage>
</organism>
<dbReference type="PANTHER" id="PTHR30069:SF29">
    <property type="entry name" value="HEMOGLOBIN AND HEMOGLOBIN-HAPTOGLOBIN-BINDING PROTEIN 1-RELATED"/>
    <property type="match status" value="1"/>
</dbReference>
<accession>A0A1R3X1Z9</accession>
<dbReference type="SUPFAM" id="SSF56935">
    <property type="entry name" value="Porins"/>
    <property type="match status" value="1"/>
</dbReference>
<keyword evidence="2" id="KW-0812">Transmembrane</keyword>
<dbReference type="InterPro" id="IPR039426">
    <property type="entry name" value="TonB-dep_rcpt-like"/>
</dbReference>
<keyword evidence="6" id="KW-1185">Reference proteome</keyword>
<dbReference type="Proteomes" id="UP000187181">
    <property type="component" value="Unassembled WGS sequence"/>
</dbReference>
<dbReference type="GO" id="GO:0015344">
    <property type="term" value="F:siderophore uptake transmembrane transporter activity"/>
    <property type="evidence" value="ECO:0007669"/>
    <property type="project" value="TreeGrafter"/>
</dbReference>
<comment type="similarity">
    <text evidence="2">Belongs to the TonB-dependent receptor family.</text>
</comment>
<dbReference type="Gene3D" id="2.60.40.1930">
    <property type="match status" value="1"/>
</dbReference>
<sequence>MNQDKLTKRWAYALPMLLLLAVVSLAFVSPQNGVLQTLERHLANWRTTYAPEKVYLHLDKPRYTPGQQIWLKGYVVDAASLQPSTKSGVLYVDLLDANNKAVERLTLKTVNGKANGDIVLPANLPLGTYTLTAYTQWMRNFGEENFFRRAIHIIGEETAEEQPAKTAQQIDLQFFPEGGDLVHGLLSRVAFKATKPDGTGIALTGEVYDAQNQKVLEFKDTHLGMGAFALQPQQGQRYTARVAFEDGSKAEYTLPEAKQTGFVLSVEETSDPNQVQLSVKSNVAGRQSLVLTGISRDAVQHTEQFNLEAGQSFNKQISKADFPTGIACFNLATASGEPLAERLVFIDNNDNLNISLTTDKKTYAGREQVTMQVLARDKQGKPVAADFSLAITDDELVTPDLQGLNINAYLLLTSDLRGYVQNPGYYFESNDAARQKALSYLLMTQGWRRFSWQQMAKGEFPDLQYSPEKDLAVRGTLVTDRGKPVKGGEALLYLKGQHLAFITTETDQNGRFAFEGFDFSGPVDMVVQGTDARGRRKHLQVKIDEQTFQPELPAIPAPQSEGLVASASPELLTAGKVELAAADEVNPELTLKGILLKDVEIQGEADMVQPFKLHRRADAIINAKDLPAAPSGNILESLQGRVAGVQVYRSGPNDFRARIRGSRTAPLYLIDGVPVEERSTSMLNQFDISRIEILKDPASASLYGGRASGGVIALYTRQGSEAMQEVEPGKYIIIHRAQGYSKVREFYSPQYDGKTPASREPDLRTTLYWNPSVQTNAQGKATVTFYAADRNTTYRAIMEGISDAGKSGRGSTTFDVSLGRANP</sequence>
<dbReference type="RefSeq" id="WP_083704097.1">
    <property type="nucleotide sequence ID" value="NZ_FTPP01000001.1"/>
</dbReference>
<dbReference type="EMBL" id="FTPP01000001">
    <property type="protein sequence ID" value="SIT84226.1"/>
    <property type="molecule type" value="Genomic_DNA"/>
</dbReference>
<evidence type="ECO:0000259" key="4">
    <source>
        <dbReference type="Pfam" id="PF07715"/>
    </source>
</evidence>
<dbReference type="InterPro" id="IPR002890">
    <property type="entry name" value="MG2"/>
</dbReference>
<name>A0A1R3X1Z9_9BACT</name>
<keyword evidence="1" id="KW-0732">Signal</keyword>
<evidence type="ECO:0000313" key="6">
    <source>
        <dbReference type="Proteomes" id="UP000187181"/>
    </source>
</evidence>
<dbReference type="Pfam" id="PF07715">
    <property type="entry name" value="Plug"/>
    <property type="match status" value="1"/>
</dbReference>
<evidence type="ECO:0000256" key="2">
    <source>
        <dbReference type="PROSITE-ProRule" id="PRU01360"/>
    </source>
</evidence>
<dbReference type="PANTHER" id="PTHR30069">
    <property type="entry name" value="TONB-DEPENDENT OUTER MEMBRANE RECEPTOR"/>
    <property type="match status" value="1"/>
</dbReference>
<comment type="subcellular location">
    <subcellularLocation>
        <location evidence="2">Cell outer membrane</location>
        <topology evidence="2">Multi-pass membrane protein</topology>
    </subcellularLocation>
</comment>
<evidence type="ECO:0000256" key="1">
    <source>
        <dbReference type="ARBA" id="ARBA00022729"/>
    </source>
</evidence>
<keyword evidence="2" id="KW-1134">Transmembrane beta strand</keyword>
<dbReference type="GO" id="GO:0004866">
    <property type="term" value="F:endopeptidase inhibitor activity"/>
    <property type="evidence" value="ECO:0007669"/>
    <property type="project" value="InterPro"/>
</dbReference>
<dbReference type="Pfam" id="PF01835">
    <property type="entry name" value="MG2"/>
    <property type="match status" value="1"/>
</dbReference>
<keyword evidence="2" id="KW-0998">Cell outer membrane</keyword>
<dbReference type="GO" id="GO:0009279">
    <property type="term" value="C:cell outer membrane"/>
    <property type="evidence" value="ECO:0007669"/>
    <property type="project" value="UniProtKB-SubCell"/>
</dbReference>
<gene>
    <name evidence="5" type="ORF">SAMN05444128_1372</name>
</gene>
<feature type="domain" description="TonB-dependent receptor plug" evidence="4">
    <location>
        <begin position="620"/>
        <end position="711"/>
    </location>
</feature>
<protein>
    <submittedName>
        <fullName evidence="5">MG2 domain-containing protein</fullName>
    </submittedName>
</protein>
<dbReference type="OrthoDB" id="679547at2"/>
<evidence type="ECO:0000313" key="5">
    <source>
        <dbReference type="EMBL" id="SIT84226.1"/>
    </source>
</evidence>
<dbReference type="STRING" id="1317125.SAMN05444128_1372"/>
<keyword evidence="2" id="KW-0813">Transport</keyword>
<reference evidence="6" key="1">
    <citation type="submission" date="2017-01" db="EMBL/GenBank/DDBJ databases">
        <authorList>
            <person name="Varghese N."/>
            <person name="Submissions S."/>
        </authorList>
    </citation>
    <scope>NUCLEOTIDE SEQUENCE [LARGE SCALE GENOMIC DNA]</scope>
    <source>
        <strain evidence="6">LP100</strain>
    </source>
</reference>
<feature type="domain" description="Macroglobulin" evidence="3">
    <location>
        <begin position="53"/>
        <end position="138"/>
    </location>
</feature>
<evidence type="ECO:0000259" key="3">
    <source>
        <dbReference type="Pfam" id="PF01835"/>
    </source>
</evidence>